<dbReference type="GO" id="GO:0000462">
    <property type="term" value="P:maturation of SSU-rRNA from tricistronic rRNA transcript (SSU-rRNA, 5.8S rRNA, LSU-rRNA)"/>
    <property type="evidence" value="ECO:0007669"/>
    <property type="project" value="TreeGrafter"/>
</dbReference>
<feature type="compositionally biased region" description="Basic and acidic residues" evidence="1">
    <location>
        <begin position="254"/>
        <end position="270"/>
    </location>
</feature>
<feature type="compositionally biased region" description="Basic and acidic residues" evidence="1">
    <location>
        <begin position="117"/>
        <end position="131"/>
    </location>
</feature>
<dbReference type="GO" id="GO:0032040">
    <property type="term" value="C:small-subunit processome"/>
    <property type="evidence" value="ECO:0007669"/>
    <property type="project" value="TreeGrafter"/>
</dbReference>
<sequence length="361" mass="40571">MAIDDSITSLLTTLTASIRSAAEALPTDDITPPEDGISLLDVKNGLFLSYVQNIVFLILLKLRSRAESHDENDDAIDIQEEVVRKLVELRIYVERGVRPLETRLKYQIDKIIRAADDAARKTRQQSEDLNRSYRSKGSNVDKDDDSEGSDVESVGSKQTEDDLEDVSYGPNKANFVRSTLASNKKVKESSKDGIYRPPRIMPMTMPAIQGRDEKQSKKLGKSATLDEFVATELSTAPIAEPSIGSTIVSGGRRTKSERERREEAERREYEETNFVRLPKESKKERAKQRNRDRNGGWGGEEWRGLGAGLDRIEKLTQRKGGSLGSLEKSRKRPIEDGPRGTGSIAGEMFEKRRKVIPKYKK</sequence>
<dbReference type="InterPro" id="IPR007146">
    <property type="entry name" value="Sas10/Utp3/C1D"/>
</dbReference>
<organism evidence="2 3">
    <name type="scientific">Lojkania enalia</name>
    <dbReference type="NCBI Taxonomy" id="147567"/>
    <lineage>
        <taxon>Eukaryota</taxon>
        <taxon>Fungi</taxon>
        <taxon>Dikarya</taxon>
        <taxon>Ascomycota</taxon>
        <taxon>Pezizomycotina</taxon>
        <taxon>Dothideomycetes</taxon>
        <taxon>Pleosporomycetidae</taxon>
        <taxon>Pleosporales</taxon>
        <taxon>Pleosporales incertae sedis</taxon>
        <taxon>Lojkania</taxon>
    </lineage>
</organism>
<feature type="compositionally biased region" description="Basic and acidic residues" evidence="1">
    <location>
        <begin position="277"/>
        <end position="294"/>
    </location>
</feature>
<feature type="compositionally biased region" description="Basic and acidic residues" evidence="1">
    <location>
        <begin position="185"/>
        <end position="194"/>
    </location>
</feature>
<keyword evidence="3" id="KW-1185">Reference proteome</keyword>
<evidence type="ECO:0000256" key="1">
    <source>
        <dbReference type="SAM" id="MobiDB-lite"/>
    </source>
</evidence>
<evidence type="ECO:0000313" key="3">
    <source>
        <dbReference type="Proteomes" id="UP000800093"/>
    </source>
</evidence>
<comment type="caution">
    <text evidence="2">The sequence shown here is derived from an EMBL/GenBank/DDBJ whole genome shotgun (WGS) entry which is preliminary data.</text>
</comment>
<gene>
    <name evidence="2" type="ORF">CC78DRAFT_530022</name>
</gene>
<dbReference type="EMBL" id="ML986586">
    <property type="protein sequence ID" value="KAF2268579.1"/>
    <property type="molecule type" value="Genomic_DNA"/>
</dbReference>
<dbReference type="PANTHER" id="PTHR13237:SF9">
    <property type="entry name" value="NEUROGUIDIN"/>
    <property type="match status" value="1"/>
</dbReference>
<feature type="region of interest" description="Disordered" evidence="1">
    <location>
        <begin position="117"/>
        <end position="201"/>
    </location>
</feature>
<protein>
    <submittedName>
        <fullName evidence="2">Uncharacterized protein</fullName>
    </submittedName>
</protein>
<evidence type="ECO:0000313" key="2">
    <source>
        <dbReference type="EMBL" id="KAF2268579.1"/>
    </source>
</evidence>
<name>A0A9P4KJN6_9PLEO</name>
<dbReference type="OrthoDB" id="203440at2759"/>
<accession>A0A9P4KJN6</accession>
<reference evidence="3" key="1">
    <citation type="journal article" date="2020" name="Stud. Mycol.">
        <title>101 Dothideomycetes genomes: A test case for predicting lifestyles and emergence of pathogens.</title>
        <authorList>
            <person name="Haridas S."/>
            <person name="Albert R."/>
            <person name="Binder M."/>
            <person name="Bloem J."/>
            <person name="LaButti K."/>
            <person name="Salamov A."/>
            <person name="Andreopoulos B."/>
            <person name="Baker S."/>
            <person name="Barry K."/>
            <person name="Bills G."/>
            <person name="Bluhm B."/>
            <person name="Cannon C."/>
            <person name="Castanera R."/>
            <person name="Culley D."/>
            <person name="Daum C."/>
            <person name="Ezra D."/>
            <person name="Gonzalez J."/>
            <person name="Henrissat B."/>
            <person name="Kuo A."/>
            <person name="Liang C."/>
            <person name="Lipzen A."/>
            <person name="Lutzoni F."/>
            <person name="Magnuson J."/>
            <person name="Mondo S."/>
            <person name="Nolan M."/>
            <person name="Ohm R."/>
            <person name="Pangilinan J."/>
            <person name="Park H.-J."/>
            <person name="Ramirez L."/>
            <person name="Alfaro M."/>
            <person name="Sun H."/>
            <person name="Tritt A."/>
            <person name="Yoshinaga Y."/>
            <person name="Zwiers L.-H."/>
            <person name="Turgeon B."/>
            <person name="Goodwin S."/>
            <person name="Spatafora J."/>
            <person name="Crous P."/>
            <person name="Grigoriev I."/>
        </authorList>
    </citation>
    <scope>NUCLEOTIDE SEQUENCE [LARGE SCALE GENOMIC DNA]</scope>
    <source>
        <strain evidence="3">CBS 304.66</strain>
    </source>
</reference>
<dbReference type="Pfam" id="PF04000">
    <property type="entry name" value="Sas10_Utp3"/>
    <property type="match status" value="1"/>
</dbReference>
<dbReference type="AlphaFoldDB" id="A0A9P4KJN6"/>
<dbReference type="PANTHER" id="PTHR13237">
    <property type="entry name" value="SOMETHING ABOUT SILENCING PROTEIN 10-RELATED"/>
    <property type="match status" value="1"/>
</dbReference>
<feature type="region of interest" description="Disordered" evidence="1">
    <location>
        <begin position="241"/>
        <end position="361"/>
    </location>
</feature>
<proteinExistence type="predicted"/>
<dbReference type="Proteomes" id="UP000800093">
    <property type="component" value="Unassembled WGS sequence"/>
</dbReference>
<feature type="compositionally biased region" description="Basic residues" evidence="1">
    <location>
        <begin position="351"/>
        <end position="361"/>
    </location>
</feature>